<comment type="similarity">
    <text evidence="9">Belongs to the DEAD box helicase family.</text>
</comment>
<dbReference type="Proteomes" id="UP001150925">
    <property type="component" value="Unassembled WGS sequence"/>
</dbReference>
<dbReference type="InterPro" id="IPR001650">
    <property type="entry name" value="Helicase_C-like"/>
</dbReference>
<evidence type="ECO:0000256" key="10">
    <source>
        <dbReference type="SAM" id="MobiDB-lite"/>
    </source>
</evidence>
<dbReference type="GO" id="GO:0005524">
    <property type="term" value="F:ATP binding"/>
    <property type="evidence" value="ECO:0007669"/>
    <property type="project" value="UniProtKB-UniRule"/>
</dbReference>
<dbReference type="SUPFAM" id="SSF52540">
    <property type="entry name" value="P-loop containing nucleoside triphosphate hydrolases"/>
    <property type="match status" value="1"/>
</dbReference>
<keyword evidence="13" id="KW-1185">Reference proteome</keyword>
<keyword evidence="3" id="KW-0698">rRNA processing</keyword>
<feature type="compositionally biased region" description="Basic and acidic residues" evidence="10">
    <location>
        <begin position="362"/>
        <end position="372"/>
    </location>
</feature>
<feature type="region of interest" description="Disordered" evidence="10">
    <location>
        <begin position="282"/>
        <end position="303"/>
    </location>
</feature>
<dbReference type="GO" id="GO:0003724">
    <property type="term" value="F:RNA helicase activity"/>
    <property type="evidence" value="ECO:0007669"/>
    <property type="project" value="UniProtKB-EC"/>
</dbReference>
<evidence type="ECO:0000256" key="3">
    <source>
        <dbReference type="ARBA" id="ARBA00022552"/>
    </source>
</evidence>
<dbReference type="CDD" id="cd18787">
    <property type="entry name" value="SF2_C_DEAD"/>
    <property type="match status" value="1"/>
</dbReference>
<keyword evidence="5 9" id="KW-0378">Hydrolase</keyword>
<keyword evidence="8 9" id="KW-0694">RNA-binding</keyword>
<feature type="compositionally biased region" description="Basic residues" evidence="10">
    <location>
        <begin position="458"/>
        <end position="470"/>
    </location>
</feature>
<sequence length="494" mass="55335">MFCTDVAARGLDFPAVEWVIQLDCPEDADTYIHRVGRTARYESEGHALLFLLPSEEEGMMALLKEKRVPIEKIQVRSGKTVPIQQKLQHVCFQYTDIKYLGQKAFVSYMKSVYLQKNKSIFDVHALPTKEFAESLGLPGTPKVRFVKGGAKTAKNENRDLKRLLESIEDDKQAALEANSGDDVPSDMSDNDSGAESTEESAKTKKPVTKLDKMFNRRNQDILTDHYTKLVDWSDGQPQKVNTPAETSSAAALPNSKGDSDSDDDADDLLVLKRTDHQLEGTAEELMVVDPQPQTVSKRKVQRDRKKLIKNMRNEKWLFNDEGELVHGYGLKSEAEFMKEGDIQERIEQNMDKHRSVMAAQDPADKERTQQRLREKRLKRKLRAKQQALGDDGEEVMVQLGDDGGSDYSDNDDEAGYSDSFNGGDQGQHYTSDQGADSDPSGGEEQDTTDMNEAGKSGSGRRRRRRKRAKGNKTGDATQLPTAPPTDLKSQEELA</sequence>
<evidence type="ECO:0000256" key="7">
    <source>
        <dbReference type="ARBA" id="ARBA00022840"/>
    </source>
</evidence>
<evidence type="ECO:0000313" key="12">
    <source>
        <dbReference type="EMBL" id="KAJ1951048.1"/>
    </source>
</evidence>
<dbReference type="GO" id="GO:0005730">
    <property type="term" value="C:nucleolus"/>
    <property type="evidence" value="ECO:0007669"/>
    <property type="project" value="UniProtKB-SubCell"/>
</dbReference>
<dbReference type="OrthoDB" id="10259640at2759"/>
<evidence type="ECO:0000256" key="2">
    <source>
        <dbReference type="ARBA" id="ARBA00022517"/>
    </source>
</evidence>
<keyword evidence="6 9" id="KW-0347">Helicase</keyword>
<feature type="compositionally biased region" description="Polar residues" evidence="10">
    <location>
        <begin position="418"/>
        <end position="434"/>
    </location>
</feature>
<dbReference type="Pfam" id="PF00271">
    <property type="entry name" value="Helicase_C"/>
    <property type="match status" value="1"/>
</dbReference>
<proteinExistence type="inferred from homology"/>
<keyword evidence="4 9" id="KW-0547">Nucleotide-binding</keyword>
<evidence type="ECO:0000259" key="11">
    <source>
        <dbReference type="PROSITE" id="PS51194"/>
    </source>
</evidence>
<dbReference type="EMBL" id="JANBPY010003578">
    <property type="protein sequence ID" value="KAJ1951048.1"/>
    <property type="molecule type" value="Genomic_DNA"/>
</dbReference>
<comment type="subcellular location">
    <subcellularLocation>
        <location evidence="1">Nucleus</location>
        <location evidence="1">Nucleolus</location>
    </subcellularLocation>
</comment>
<feature type="compositionally biased region" description="Basic residues" evidence="10">
    <location>
        <begin position="373"/>
        <end position="383"/>
    </location>
</feature>
<keyword evidence="7 9" id="KW-0067">ATP-binding</keyword>
<evidence type="ECO:0000256" key="8">
    <source>
        <dbReference type="ARBA" id="ARBA00022884"/>
    </source>
</evidence>
<dbReference type="GO" id="GO:0003723">
    <property type="term" value="F:RNA binding"/>
    <property type="evidence" value="ECO:0007669"/>
    <property type="project" value="UniProtKB-UniRule"/>
</dbReference>
<reference evidence="12" key="1">
    <citation type="submission" date="2022-07" db="EMBL/GenBank/DDBJ databases">
        <title>Phylogenomic reconstructions and comparative analyses of Kickxellomycotina fungi.</title>
        <authorList>
            <person name="Reynolds N.K."/>
            <person name="Stajich J.E."/>
            <person name="Barry K."/>
            <person name="Grigoriev I.V."/>
            <person name="Crous P."/>
            <person name="Smith M.E."/>
        </authorList>
    </citation>
    <scope>NUCLEOTIDE SEQUENCE</scope>
    <source>
        <strain evidence="12">RSA 1196</strain>
    </source>
</reference>
<comment type="caution">
    <text evidence="12">The sequence shown here is derived from an EMBL/GenBank/DDBJ whole genome shotgun (WGS) entry which is preliminary data.</text>
</comment>
<accession>A0A9W8DYJ4</accession>
<dbReference type="SMART" id="SM01178">
    <property type="entry name" value="DUF4217"/>
    <property type="match status" value="1"/>
</dbReference>
<protein>
    <recommendedName>
        <fullName evidence="9">ATP-dependent RNA helicase</fullName>
        <ecNumber evidence="9">3.6.4.13</ecNumber>
    </recommendedName>
</protein>
<evidence type="ECO:0000256" key="5">
    <source>
        <dbReference type="ARBA" id="ARBA00022801"/>
    </source>
</evidence>
<evidence type="ECO:0000256" key="6">
    <source>
        <dbReference type="ARBA" id="ARBA00022806"/>
    </source>
</evidence>
<dbReference type="AlphaFoldDB" id="A0A9W8DYJ4"/>
<comment type="function">
    <text evidence="9">RNA helicase.</text>
</comment>
<feature type="region of interest" description="Disordered" evidence="10">
    <location>
        <begin position="233"/>
        <end position="265"/>
    </location>
</feature>
<comment type="domain">
    <text evidence="9">The Q motif is unique to and characteristic of the DEAD box family of RNA helicases and controls ATP binding and hydrolysis.</text>
</comment>
<dbReference type="PANTHER" id="PTHR24031">
    <property type="entry name" value="RNA HELICASE"/>
    <property type="match status" value="1"/>
</dbReference>
<name>A0A9W8DYJ4_9FUNG</name>
<organism evidence="12 13">
    <name type="scientific">Dispira parvispora</name>
    <dbReference type="NCBI Taxonomy" id="1520584"/>
    <lineage>
        <taxon>Eukaryota</taxon>
        <taxon>Fungi</taxon>
        <taxon>Fungi incertae sedis</taxon>
        <taxon>Zoopagomycota</taxon>
        <taxon>Kickxellomycotina</taxon>
        <taxon>Dimargaritomycetes</taxon>
        <taxon>Dimargaritales</taxon>
        <taxon>Dimargaritaceae</taxon>
        <taxon>Dispira</taxon>
    </lineage>
</organism>
<gene>
    <name evidence="12" type="primary">DBP4_2</name>
    <name evidence="12" type="ORF">IWQ62_006472</name>
</gene>
<keyword evidence="2" id="KW-0690">Ribosome biogenesis</keyword>
<dbReference type="Pfam" id="PF13959">
    <property type="entry name" value="CTE_SPB4"/>
    <property type="match status" value="1"/>
</dbReference>
<dbReference type="InterPro" id="IPR027417">
    <property type="entry name" value="P-loop_NTPase"/>
</dbReference>
<feature type="non-terminal residue" evidence="12">
    <location>
        <position position="494"/>
    </location>
</feature>
<feature type="compositionally biased region" description="Basic and acidic residues" evidence="10">
    <location>
        <begin position="344"/>
        <end position="354"/>
    </location>
</feature>
<evidence type="ECO:0000313" key="13">
    <source>
        <dbReference type="Proteomes" id="UP001150925"/>
    </source>
</evidence>
<feature type="compositionally biased region" description="Polar residues" evidence="10">
    <location>
        <begin position="235"/>
        <end position="249"/>
    </location>
</feature>
<feature type="domain" description="Helicase C-terminal" evidence="11">
    <location>
        <begin position="1"/>
        <end position="89"/>
    </location>
</feature>
<dbReference type="GO" id="GO:0016787">
    <property type="term" value="F:hydrolase activity"/>
    <property type="evidence" value="ECO:0007669"/>
    <property type="project" value="UniProtKB-KW"/>
</dbReference>
<evidence type="ECO:0000256" key="9">
    <source>
        <dbReference type="RuleBase" id="RU365068"/>
    </source>
</evidence>
<dbReference type="PROSITE" id="PS51194">
    <property type="entry name" value="HELICASE_CTER"/>
    <property type="match status" value="1"/>
</dbReference>
<feature type="region of interest" description="Disordered" evidence="10">
    <location>
        <begin position="175"/>
        <end position="212"/>
    </location>
</feature>
<dbReference type="Gene3D" id="3.40.50.300">
    <property type="entry name" value="P-loop containing nucleotide triphosphate hydrolases"/>
    <property type="match status" value="1"/>
</dbReference>
<evidence type="ECO:0000256" key="1">
    <source>
        <dbReference type="ARBA" id="ARBA00004604"/>
    </source>
</evidence>
<dbReference type="GO" id="GO:0006364">
    <property type="term" value="P:rRNA processing"/>
    <property type="evidence" value="ECO:0007669"/>
    <property type="project" value="UniProtKB-KW"/>
</dbReference>
<feature type="region of interest" description="Disordered" evidence="10">
    <location>
        <begin position="344"/>
        <end position="494"/>
    </location>
</feature>
<dbReference type="EC" id="3.6.4.13" evidence="9"/>
<evidence type="ECO:0000256" key="4">
    <source>
        <dbReference type="ARBA" id="ARBA00022741"/>
    </source>
</evidence>
<dbReference type="InterPro" id="IPR025313">
    <property type="entry name" value="SPB4-like_CTE"/>
</dbReference>
<comment type="catalytic activity">
    <reaction evidence="9">
        <text>ATP + H2O = ADP + phosphate + H(+)</text>
        <dbReference type="Rhea" id="RHEA:13065"/>
        <dbReference type="ChEBI" id="CHEBI:15377"/>
        <dbReference type="ChEBI" id="CHEBI:15378"/>
        <dbReference type="ChEBI" id="CHEBI:30616"/>
        <dbReference type="ChEBI" id="CHEBI:43474"/>
        <dbReference type="ChEBI" id="CHEBI:456216"/>
        <dbReference type="EC" id="3.6.4.13"/>
    </reaction>
</comment>